<evidence type="ECO:0000259" key="1">
    <source>
        <dbReference type="Pfam" id="PF06985"/>
    </source>
</evidence>
<dbReference type="Pfam" id="PF06985">
    <property type="entry name" value="HET"/>
    <property type="match status" value="1"/>
</dbReference>
<organism evidence="2 3">
    <name type="scientific">Paraphaeosphaeria sporulosa</name>
    <dbReference type="NCBI Taxonomy" id="1460663"/>
    <lineage>
        <taxon>Eukaryota</taxon>
        <taxon>Fungi</taxon>
        <taxon>Dikarya</taxon>
        <taxon>Ascomycota</taxon>
        <taxon>Pezizomycotina</taxon>
        <taxon>Dothideomycetes</taxon>
        <taxon>Pleosporomycetidae</taxon>
        <taxon>Pleosporales</taxon>
        <taxon>Massarineae</taxon>
        <taxon>Didymosphaeriaceae</taxon>
        <taxon>Paraphaeosphaeria</taxon>
    </lineage>
</organism>
<dbReference type="AlphaFoldDB" id="A0A177BUV4"/>
<dbReference type="PANTHER" id="PTHR24148">
    <property type="entry name" value="ANKYRIN REPEAT DOMAIN-CONTAINING PROTEIN 39 HOMOLOG-RELATED"/>
    <property type="match status" value="1"/>
</dbReference>
<dbReference type="EMBL" id="KV441562">
    <property type="protein sequence ID" value="OAF99172.1"/>
    <property type="molecule type" value="Genomic_DNA"/>
</dbReference>
<reference evidence="2 3" key="1">
    <citation type="submission" date="2016-05" db="EMBL/GenBank/DDBJ databases">
        <title>Comparative analysis of secretome profiles of manganese(II)-oxidizing ascomycete fungi.</title>
        <authorList>
            <consortium name="DOE Joint Genome Institute"/>
            <person name="Zeiner C.A."/>
            <person name="Purvine S.O."/>
            <person name="Zink E.M."/>
            <person name="Wu S."/>
            <person name="Pasa-Tolic L."/>
            <person name="Chaput D.L."/>
            <person name="Haridas S."/>
            <person name="Grigoriev I.V."/>
            <person name="Santelli C.M."/>
            <person name="Hansel C.M."/>
        </authorList>
    </citation>
    <scope>NUCLEOTIDE SEQUENCE [LARGE SCALE GENOMIC DNA]</scope>
    <source>
        <strain evidence="2 3">AP3s5-JAC2a</strain>
    </source>
</reference>
<evidence type="ECO:0000313" key="2">
    <source>
        <dbReference type="EMBL" id="OAF99172.1"/>
    </source>
</evidence>
<gene>
    <name evidence="2" type="ORF">CC84DRAFT_1050485</name>
</gene>
<dbReference type="InterPro" id="IPR052895">
    <property type="entry name" value="HetReg/Transcr_Mod"/>
</dbReference>
<protein>
    <submittedName>
        <fullName evidence="2">HET-domain-containing protein</fullName>
    </submittedName>
</protein>
<dbReference type="GeneID" id="28756954"/>
<sequence length="111" mass="12674">DLSTCGLCTVNTETAPPYKTLFYVWGPENSLKEFLLNGQALDVRKHLWDFEIQSNHGEEKEMSLGSLSDDTEYIWIDALCIDQRNLKERLHQVAIMGDIYSSATHVLVWLG</sequence>
<dbReference type="RefSeq" id="XP_018029538.1">
    <property type="nucleotide sequence ID" value="XM_018173468.1"/>
</dbReference>
<dbReference type="OrthoDB" id="5386682at2759"/>
<evidence type="ECO:0000313" key="3">
    <source>
        <dbReference type="Proteomes" id="UP000077069"/>
    </source>
</evidence>
<feature type="non-terminal residue" evidence="2">
    <location>
        <position position="111"/>
    </location>
</feature>
<name>A0A177BUV4_9PLEO</name>
<dbReference type="InParanoid" id="A0A177BUV4"/>
<dbReference type="InterPro" id="IPR010730">
    <property type="entry name" value="HET"/>
</dbReference>
<dbReference type="PANTHER" id="PTHR24148:SF73">
    <property type="entry name" value="HET DOMAIN PROTEIN (AFU_ORTHOLOGUE AFUA_8G01020)"/>
    <property type="match status" value="1"/>
</dbReference>
<accession>A0A177BUV4</accession>
<proteinExistence type="predicted"/>
<dbReference type="Proteomes" id="UP000077069">
    <property type="component" value="Unassembled WGS sequence"/>
</dbReference>
<dbReference type="STRING" id="1460663.A0A177BUV4"/>
<feature type="non-terminal residue" evidence="2">
    <location>
        <position position="1"/>
    </location>
</feature>
<feature type="domain" description="Heterokaryon incompatibility" evidence="1">
    <location>
        <begin position="18"/>
        <end position="111"/>
    </location>
</feature>
<keyword evidence="3" id="KW-1185">Reference proteome</keyword>